<accession>A0A7H9B539</accession>
<dbReference type="GeneID" id="59236831"/>
<organism evidence="9 10">
    <name type="scientific">Zygotorulaspora mrakii</name>
    <name type="common">Zygosaccharomyces mrakii</name>
    <dbReference type="NCBI Taxonomy" id="42260"/>
    <lineage>
        <taxon>Eukaryota</taxon>
        <taxon>Fungi</taxon>
        <taxon>Dikarya</taxon>
        <taxon>Ascomycota</taxon>
        <taxon>Saccharomycotina</taxon>
        <taxon>Saccharomycetes</taxon>
        <taxon>Saccharomycetales</taxon>
        <taxon>Saccharomycetaceae</taxon>
        <taxon>Zygotorulaspora</taxon>
    </lineage>
</organism>
<keyword evidence="10" id="KW-1185">Reference proteome</keyword>
<dbReference type="GO" id="GO:0004340">
    <property type="term" value="F:glucokinase activity"/>
    <property type="evidence" value="ECO:0007669"/>
    <property type="project" value="TreeGrafter"/>
</dbReference>
<dbReference type="GO" id="GO:0005536">
    <property type="term" value="F:D-glucose binding"/>
    <property type="evidence" value="ECO:0007669"/>
    <property type="project" value="InterPro"/>
</dbReference>
<evidence type="ECO:0000313" key="9">
    <source>
        <dbReference type="EMBL" id="QLG73089.1"/>
    </source>
</evidence>
<protein>
    <recommendedName>
        <fullName evidence="6">Phosphotransferase</fullName>
        <ecNumber evidence="6">2.7.1.-</ecNumber>
    </recommendedName>
</protein>
<dbReference type="PANTHER" id="PTHR19443:SF83">
    <property type="entry name" value="N-ACETYLGLUCOSAMINE KINASE"/>
    <property type="match status" value="1"/>
</dbReference>
<dbReference type="GO" id="GO:0008865">
    <property type="term" value="F:fructokinase activity"/>
    <property type="evidence" value="ECO:0007669"/>
    <property type="project" value="TreeGrafter"/>
</dbReference>
<dbReference type="Pfam" id="PF03727">
    <property type="entry name" value="Hexokinase_2"/>
    <property type="match status" value="1"/>
</dbReference>
<gene>
    <name evidence="9" type="ORF">HG535_0E01730</name>
</gene>
<dbReference type="Gene3D" id="3.30.420.40">
    <property type="match status" value="1"/>
</dbReference>
<dbReference type="GO" id="GO:0005739">
    <property type="term" value="C:mitochondrion"/>
    <property type="evidence" value="ECO:0007669"/>
    <property type="project" value="TreeGrafter"/>
</dbReference>
<dbReference type="GO" id="GO:0019158">
    <property type="term" value="F:mannokinase activity"/>
    <property type="evidence" value="ECO:0007669"/>
    <property type="project" value="TreeGrafter"/>
</dbReference>
<dbReference type="GO" id="GO:0006013">
    <property type="term" value="P:mannose metabolic process"/>
    <property type="evidence" value="ECO:0007669"/>
    <property type="project" value="TreeGrafter"/>
</dbReference>
<keyword evidence="5 6" id="KW-0067">ATP-binding</keyword>
<keyword evidence="6" id="KW-0324">Glycolysis</keyword>
<evidence type="ECO:0000256" key="3">
    <source>
        <dbReference type="ARBA" id="ARBA00022741"/>
    </source>
</evidence>
<comment type="similarity">
    <text evidence="1 6">Belongs to the hexokinase family.</text>
</comment>
<proteinExistence type="inferred from homology"/>
<dbReference type="GO" id="GO:0006006">
    <property type="term" value="P:glucose metabolic process"/>
    <property type="evidence" value="ECO:0007669"/>
    <property type="project" value="TreeGrafter"/>
</dbReference>
<evidence type="ECO:0000256" key="6">
    <source>
        <dbReference type="RuleBase" id="RU362007"/>
    </source>
</evidence>
<dbReference type="InterPro" id="IPR022672">
    <property type="entry name" value="Hexokinase_N"/>
</dbReference>
<dbReference type="GO" id="GO:0005829">
    <property type="term" value="C:cytosol"/>
    <property type="evidence" value="ECO:0007669"/>
    <property type="project" value="TreeGrafter"/>
</dbReference>
<dbReference type="Gene3D" id="3.40.367.20">
    <property type="match status" value="2"/>
</dbReference>
<sequence length="430" mass="48804">MASYHTILDELTKSILPKSSIEQIIEELVYECRHCLENSDISMLPNGVIQRTVYYDFYQSCRSSVPILAIDFGGTKLKFAVITMPECILQYQDEFNLESGQVDLKFFDAIIRRIYLSLFEFLRNGKCAEPITVSVTFSFPLTAENEIVTMGKGFHMSEEVKGLNVLSIIDASFQRIFEEFDEPLFTVEMGEIVNDSVAVYLTHRIKNKESSIALVVGTGLNACFELPSSRLPSKKRPKNDNEFTCLNTMINAEAGFLGKKTVNITQFDIVDNPDCDMPLEYVTSGKWLPQALQRILKHYNILGPELDFIDGRWMIDIIEGNQVFERLQIEVSTILLIREIGKILLKRAAFYLVATLISISRLIQQPLSDTLEVGYVGSFLAHSSYYKGQIRKYSNDLIKLRFLADSNLIGSAIKTYLKVFSIKTEACTDK</sequence>
<dbReference type="OrthoDB" id="419537at2759"/>
<dbReference type="KEGG" id="zmk:HG535_0E01730"/>
<keyword evidence="4 6" id="KW-0418">Kinase</keyword>
<dbReference type="Proteomes" id="UP000509704">
    <property type="component" value="Chromosome 5"/>
</dbReference>
<dbReference type="GO" id="GO:0006096">
    <property type="term" value="P:glycolytic process"/>
    <property type="evidence" value="ECO:0007669"/>
    <property type="project" value="UniProtKB-UniPathway"/>
</dbReference>
<feature type="domain" description="Hexokinase N-terminal" evidence="7">
    <location>
        <begin position="14"/>
        <end position="204"/>
    </location>
</feature>
<keyword evidence="2 6" id="KW-0808">Transferase</keyword>
<dbReference type="SUPFAM" id="SSF53067">
    <property type="entry name" value="Actin-like ATPase domain"/>
    <property type="match status" value="2"/>
</dbReference>
<dbReference type="GO" id="GO:0005524">
    <property type="term" value="F:ATP binding"/>
    <property type="evidence" value="ECO:0007669"/>
    <property type="project" value="UniProtKB-UniRule"/>
</dbReference>
<evidence type="ECO:0000313" key="10">
    <source>
        <dbReference type="Proteomes" id="UP000509704"/>
    </source>
</evidence>
<keyword evidence="3 6" id="KW-0547">Nucleotide-binding</keyword>
<dbReference type="CDD" id="cd24000">
    <property type="entry name" value="ASKHA_NBD_HK"/>
    <property type="match status" value="1"/>
</dbReference>
<evidence type="ECO:0000256" key="1">
    <source>
        <dbReference type="ARBA" id="ARBA00009225"/>
    </source>
</evidence>
<dbReference type="EC" id="2.7.1.-" evidence="6"/>
<dbReference type="InterPro" id="IPR043129">
    <property type="entry name" value="ATPase_NBD"/>
</dbReference>
<dbReference type="PROSITE" id="PS51748">
    <property type="entry name" value="HEXOKINASE_2"/>
    <property type="match status" value="1"/>
</dbReference>
<reference evidence="9 10" key="1">
    <citation type="submission" date="2020-07" db="EMBL/GenBank/DDBJ databases">
        <title>The yeast mating-type switching endonuclease HO is a domesticated member of an unorthodox homing genetic element family.</title>
        <authorList>
            <person name="Coughlan A.Y."/>
            <person name="Lombardi L."/>
            <person name="Braun-Galleani S."/>
            <person name="Martos A.R."/>
            <person name="Galeote V."/>
            <person name="Bigey F."/>
            <person name="Dequin S."/>
            <person name="Byrne K.P."/>
            <person name="Wolfe K.H."/>
        </authorList>
    </citation>
    <scope>NUCLEOTIDE SEQUENCE [LARGE SCALE GENOMIC DNA]</scope>
    <source>
        <strain evidence="9 10">NRRL Y-6702</strain>
    </source>
</reference>
<name>A0A7H9B539_ZYGMR</name>
<dbReference type="EMBL" id="CP058608">
    <property type="protein sequence ID" value="QLG73089.1"/>
    <property type="molecule type" value="Genomic_DNA"/>
</dbReference>
<evidence type="ECO:0000256" key="2">
    <source>
        <dbReference type="ARBA" id="ARBA00022679"/>
    </source>
</evidence>
<dbReference type="PANTHER" id="PTHR19443">
    <property type="entry name" value="HEXOKINASE"/>
    <property type="match status" value="1"/>
</dbReference>
<dbReference type="PRINTS" id="PR00475">
    <property type="entry name" value="HEXOKINASE"/>
</dbReference>
<dbReference type="InterPro" id="IPR001312">
    <property type="entry name" value="Hexokinase"/>
</dbReference>
<evidence type="ECO:0000256" key="5">
    <source>
        <dbReference type="ARBA" id="ARBA00022840"/>
    </source>
</evidence>
<evidence type="ECO:0000259" key="7">
    <source>
        <dbReference type="Pfam" id="PF00349"/>
    </source>
</evidence>
<dbReference type="InterPro" id="IPR022673">
    <property type="entry name" value="Hexokinase_C"/>
</dbReference>
<dbReference type="AlphaFoldDB" id="A0A7H9B539"/>
<dbReference type="RefSeq" id="XP_037144816.1">
    <property type="nucleotide sequence ID" value="XM_037288921.1"/>
</dbReference>
<dbReference type="Pfam" id="PF00349">
    <property type="entry name" value="Hexokinase_1"/>
    <property type="match status" value="1"/>
</dbReference>
<dbReference type="UniPathway" id="UPA00109">
    <property type="reaction ID" value="UER00180"/>
</dbReference>
<evidence type="ECO:0000256" key="4">
    <source>
        <dbReference type="ARBA" id="ARBA00022777"/>
    </source>
</evidence>
<evidence type="ECO:0000259" key="8">
    <source>
        <dbReference type="Pfam" id="PF03727"/>
    </source>
</evidence>
<dbReference type="GO" id="GO:0001678">
    <property type="term" value="P:intracellular glucose homeostasis"/>
    <property type="evidence" value="ECO:0007669"/>
    <property type="project" value="InterPro"/>
</dbReference>
<feature type="domain" description="Hexokinase C-terminal" evidence="8">
    <location>
        <begin position="212"/>
        <end position="413"/>
    </location>
</feature>